<feature type="domain" description="G-patch" evidence="2">
    <location>
        <begin position="113"/>
        <end position="159"/>
    </location>
</feature>
<dbReference type="PANTHER" id="PTHR23329">
    <property type="entry name" value="TUFTELIN-INTERACTING PROTEIN 11-RELATED"/>
    <property type="match status" value="1"/>
</dbReference>
<dbReference type="InterPro" id="IPR000467">
    <property type="entry name" value="G_patch_dom"/>
</dbReference>
<feature type="region of interest" description="Disordered" evidence="1">
    <location>
        <begin position="364"/>
        <end position="511"/>
    </location>
</feature>
<evidence type="ECO:0000313" key="3">
    <source>
        <dbReference type="EMBL" id="VWO96177.1"/>
    </source>
</evidence>
<dbReference type="GO" id="GO:0071008">
    <property type="term" value="C:U2-type post-mRNA release spliceosomal complex"/>
    <property type="evidence" value="ECO:0007669"/>
    <property type="project" value="TreeGrafter"/>
</dbReference>
<dbReference type="SMART" id="SM00443">
    <property type="entry name" value="G_patch"/>
    <property type="match status" value="1"/>
</dbReference>
<feature type="region of interest" description="Disordered" evidence="1">
    <location>
        <begin position="537"/>
        <end position="574"/>
    </location>
</feature>
<dbReference type="InterPro" id="IPR057948">
    <property type="entry name" value="TPR_TRIP12_N"/>
</dbReference>
<dbReference type="GO" id="GO:0003676">
    <property type="term" value="F:nucleic acid binding"/>
    <property type="evidence" value="ECO:0007669"/>
    <property type="project" value="InterPro"/>
</dbReference>
<protein>
    <submittedName>
        <fullName evidence="3">MADS box protein</fullName>
    </submittedName>
</protein>
<dbReference type="GO" id="GO:0000390">
    <property type="term" value="P:spliceosomal complex disassembly"/>
    <property type="evidence" value="ECO:0007669"/>
    <property type="project" value="InterPro"/>
</dbReference>
<gene>
    <name evidence="3" type="primary">G4NJ14</name>
</gene>
<dbReference type="Pfam" id="PF01585">
    <property type="entry name" value="G-patch"/>
    <property type="match status" value="1"/>
</dbReference>
<dbReference type="InterPro" id="IPR045211">
    <property type="entry name" value="TFP11/STIP/Ntr1"/>
</dbReference>
<feature type="compositionally biased region" description="Acidic residues" evidence="1">
    <location>
        <begin position="547"/>
        <end position="573"/>
    </location>
</feature>
<proteinExistence type="predicted"/>
<dbReference type="Gene3D" id="1.25.10.10">
    <property type="entry name" value="Leucine-rich Repeat Variant"/>
    <property type="match status" value="1"/>
</dbReference>
<feature type="region of interest" description="Disordered" evidence="1">
    <location>
        <begin position="1"/>
        <end position="80"/>
    </location>
</feature>
<dbReference type="PROSITE" id="PS50174">
    <property type="entry name" value="G_PATCH"/>
    <property type="match status" value="1"/>
</dbReference>
<feature type="region of interest" description="Disordered" evidence="1">
    <location>
        <begin position="165"/>
        <end position="188"/>
    </location>
</feature>
<evidence type="ECO:0000256" key="1">
    <source>
        <dbReference type="SAM" id="MobiDB-lite"/>
    </source>
</evidence>
<reference evidence="3" key="1">
    <citation type="submission" date="2019-10" db="EMBL/GenBank/DDBJ databases">
        <authorList>
            <person name="Nor Muhammad N."/>
        </authorList>
    </citation>
    <scope>NUCLEOTIDE SEQUENCE</scope>
</reference>
<dbReference type="InterPro" id="IPR016024">
    <property type="entry name" value="ARM-type_fold"/>
</dbReference>
<feature type="compositionally biased region" description="Basic and acidic residues" evidence="1">
    <location>
        <begin position="442"/>
        <end position="456"/>
    </location>
</feature>
<dbReference type="Pfam" id="PF25579">
    <property type="entry name" value="TPR_TRIP12_N"/>
    <property type="match status" value="1"/>
</dbReference>
<feature type="compositionally biased region" description="Basic and acidic residues" evidence="1">
    <location>
        <begin position="405"/>
        <end position="422"/>
    </location>
</feature>
<dbReference type="InterPro" id="IPR011989">
    <property type="entry name" value="ARM-like"/>
</dbReference>
<feature type="compositionally biased region" description="Polar residues" evidence="1">
    <location>
        <begin position="1"/>
        <end position="10"/>
    </location>
</feature>
<sequence length="792" mass="87031">MSAEPSQPGSSEPKILHPSARAKATKQVEKENQSDLLIVSPHRPSSSRYAVHTDESSRPDLPSPKFYTLKHEMQPRSRRKRTSIPIMAHRWSPHPAPRRERLNAEHAHFSKISGTFGARMLAKMGWQTGRGLGETGAGIVAPVGSKLRPKGMGLAFEGFRERTEQSKAVARRRGEVVSDDEESKATTRKARKAAKAHKAGMDAWKEAGQETAAHAGVGPIIDATGATLKEVSSLAEVARASWTPSMDAMRLPEIRHNLRLITESCRTDLDGLAKEARTMEERKRWIRAEDARLRKQVDEEAELIARMQQMNVVVEEISTRARDAASMYEASLDLFSATFDKLLGQHAQEFDRYRLDSCCDRTCRSPEPKVLRSSARVKAARQKEKHNQRTQQDPSEASSSSSSKRMHDNKGKGREVADETRTTKRTRRVTLPAPSALTINEPPKDAKGKKRAAPEDHSDDDGTAATFSAAKKPRRATSAYSFRPRGDHQGASDMTRKTRTAYGKGKTNAKSKAMMAAAGSSRVVDEDIDMVDAECIRNNGEPHDERPDDGDDPEEVVDDGGGGDDDGDDDEADRDLASTLGAVGNEPSTMSIFGDYRQLGSYMMGISSRLKTMLNNIKPTANPTTRLVTLQELTCQDPGRYRDEGEDDEDDGVEQDEDAALAAALAMSTGGGAYPGDENLEAQVLACRCLANLMKALPGFTRTVVYHDAIPVLCSKLIEISYIELAEQTSSTLEKISEEFPSSIVREGGLAALLNYLEFFSIAVQRTALQAVSNCCHNVSVEHFPMIRGVWP</sequence>
<dbReference type="EMBL" id="LR725427">
    <property type="protein sequence ID" value="VWO96177.1"/>
    <property type="molecule type" value="Genomic_DNA"/>
</dbReference>
<feature type="compositionally biased region" description="Basic and acidic residues" evidence="1">
    <location>
        <begin position="484"/>
        <end position="496"/>
    </location>
</feature>
<evidence type="ECO:0000259" key="2">
    <source>
        <dbReference type="PROSITE" id="PS50174"/>
    </source>
</evidence>
<dbReference type="AlphaFoldDB" id="A0A5K1JVZ2"/>
<accession>A0A5K1JVZ2</accession>
<name>A0A5K1JVZ2_9APHY</name>
<dbReference type="PANTHER" id="PTHR23329:SF1">
    <property type="entry name" value="TUFTELIN-INTERACTING PROTEIN 11"/>
    <property type="match status" value="1"/>
</dbReference>
<dbReference type="SUPFAM" id="SSF48371">
    <property type="entry name" value="ARM repeat"/>
    <property type="match status" value="1"/>
</dbReference>
<organism evidence="3">
    <name type="scientific">Ganoderma boninense</name>
    <dbReference type="NCBI Taxonomy" id="34458"/>
    <lineage>
        <taxon>Eukaryota</taxon>
        <taxon>Fungi</taxon>
        <taxon>Dikarya</taxon>
        <taxon>Basidiomycota</taxon>
        <taxon>Agaricomycotina</taxon>
        <taxon>Agaricomycetes</taxon>
        <taxon>Polyporales</taxon>
        <taxon>Polyporaceae</taxon>
        <taxon>Ganoderma</taxon>
    </lineage>
</organism>